<dbReference type="RefSeq" id="WP_092491050.1">
    <property type="nucleotide sequence ID" value="NZ_FNKD01000001.1"/>
</dbReference>
<dbReference type="GO" id="GO:0016740">
    <property type="term" value="F:transferase activity"/>
    <property type="evidence" value="ECO:0007669"/>
    <property type="project" value="UniProtKB-KW"/>
</dbReference>
<sequence>MNFYVASGFANKVQVQYVTQKLQSRGYNLTYDWTRNQRATSEEELSRIGKLEKEAVLNCDFFILLLPGGKGSHTELGMALALEKRVYIYSADIIDKTTASAFYYVHGVERFYGEIDDFVEMIGLT</sequence>
<evidence type="ECO:0000313" key="1">
    <source>
        <dbReference type="EMBL" id="SDQ05410.1"/>
    </source>
</evidence>
<protein>
    <submittedName>
        <fullName evidence="1">Nucleoside 2-deoxyribosyltransferase</fullName>
    </submittedName>
</protein>
<dbReference type="Proteomes" id="UP000199444">
    <property type="component" value="Unassembled WGS sequence"/>
</dbReference>
<proteinExistence type="predicted"/>
<reference evidence="1 2" key="1">
    <citation type="submission" date="2016-10" db="EMBL/GenBank/DDBJ databases">
        <authorList>
            <person name="de Groot N.N."/>
        </authorList>
    </citation>
    <scope>NUCLEOTIDE SEQUENCE [LARGE SCALE GENOMIC DNA]</scope>
    <source>
        <strain evidence="1 2">CGMCC 1.10449</strain>
    </source>
</reference>
<dbReference type="SUPFAM" id="SSF52309">
    <property type="entry name" value="N-(deoxy)ribosyltransferase-like"/>
    <property type="match status" value="1"/>
</dbReference>
<gene>
    <name evidence="1" type="ORF">SAMN05216231_0135</name>
</gene>
<keyword evidence="2" id="KW-1185">Reference proteome</keyword>
<evidence type="ECO:0000313" key="2">
    <source>
        <dbReference type="Proteomes" id="UP000199444"/>
    </source>
</evidence>
<dbReference type="AlphaFoldDB" id="A0A1H0XR89"/>
<dbReference type="Pfam" id="PF05014">
    <property type="entry name" value="Nuc_deoxyrib_tr"/>
    <property type="match status" value="1"/>
</dbReference>
<name>A0A1H0XR89_9BACI</name>
<keyword evidence="1" id="KW-0808">Transferase</keyword>
<dbReference type="InterPro" id="IPR007710">
    <property type="entry name" value="Nucleoside_deoxyribTrfase"/>
</dbReference>
<accession>A0A1H0XR89</accession>
<dbReference type="EMBL" id="FNKD01000001">
    <property type="protein sequence ID" value="SDQ05410.1"/>
    <property type="molecule type" value="Genomic_DNA"/>
</dbReference>
<dbReference type="STRING" id="553311.SAMN05216231_0135"/>
<dbReference type="Gene3D" id="3.40.50.450">
    <property type="match status" value="1"/>
</dbReference>
<organism evidence="1 2">
    <name type="scientific">Virgibacillus salinus</name>
    <dbReference type="NCBI Taxonomy" id="553311"/>
    <lineage>
        <taxon>Bacteria</taxon>
        <taxon>Bacillati</taxon>
        <taxon>Bacillota</taxon>
        <taxon>Bacilli</taxon>
        <taxon>Bacillales</taxon>
        <taxon>Bacillaceae</taxon>
        <taxon>Virgibacillus</taxon>
    </lineage>
</organism>